<evidence type="ECO:0000313" key="3">
    <source>
        <dbReference type="Proteomes" id="UP000199200"/>
    </source>
</evidence>
<organism evidence="2 3">
    <name type="scientific">Bhargavaea ginsengi</name>
    <dbReference type="NCBI Taxonomy" id="426757"/>
    <lineage>
        <taxon>Bacteria</taxon>
        <taxon>Bacillati</taxon>
        <taxon>Bacillota</taxon>
        <taxon>Bacilli</taxon>
        <taxon>Bacillales</taxon>
        <taxon>Caryophanaceae</taxon>
        <taxon>Bhargavaea</taxon>
    </lineage>
</organism>
<protein>
    <recommendedName>
        <fullName evidence="1">DUF7309 domain-containing protein</fullName>
    </recommendedName>
</protein>
<gene>
    <name evidence="2" type="ORF">SAMN04488127_0573</name>
</gene>
<feature type="domain" description="DUF7309" evidence="1">
    <location>
        <begin position="127"/>
        <end position="273"/>
    </location>
</feature>
<dbReference type="RefSeq" id="WP_092049710.1">
    <property type="nucleotide sequence ID" value="NZ_FNZF01000001.1"/>
</dbReference>
<dbReference type="STRING" id="426757.SAMN04488127_0573"/>
<dbReference type="InterPro" id="IPR055733">
    <property type="entry name" value="DUF7309"/>
</dbReference>
<dbReference type="SUPFAM" id="SSF159941">
    <property type="entry name" value="MM3350-like"/>
    <property type="match status" value="1"/>
</dbReference>
<dbReference type="Pfam" id="PF23988">
    <property type="entry name" value="DUF7309"/>
    <property type="match status" value="1"/>
</dbReference>
<dbReference type="Proteomes" id="UP000199200">
    <property type="component" value="Unassembled WGS sequence"/>
</dbReference>
<name>A0A1H6U5M4_9BACL</name>
<dbReference type="InterPro" id="IPR024047">
    <property type="entry name" value="MM3350-like_sf"/>
</dbReference>
<accession>A0A1H6U5M4</accession>
<dbReference type="Gene3D" id="3.10.290.30">
    <property type="entry name" value="MM3350-like"/>
    <property type="match status" value="1"/>
</dbReference>
<dbReference type="AlphaFoldDB" id="A0A1H6U5M4"/>
<evidence type="ECO:0000313" key="2">
    <source>
        <dbReference type="EMBL" id="SEI83232.1"/>
    </source>
</evidence>
<reference evidence="3" key="1">
    <citation type="submission" date="2016-10" db="EMBL/GenBank/DDBJ databases">
        <authorList>
            <person name="Varghese N."/>
            <person name="Submissions S."/>
        </authorList>
    </citation>
    <scope>NUCLEOTIDE SEQUENCE [LARGE SCALE GENOMIC DNA]</scope>
    <source>
        <strain evidence="3">CGMCC 1.6763</strain>
    </source>
</reference>
<evidence type="ECO:0000259" key="1">
    <source>
        <dbReference type="Pfam" id="PF23988"/>
    </source>
</evidence>
<dbReference type="EMBL" id="FNZF01000001">
    <property type="protein sequence ID" value="SEI83232.1"/>
    <property type="molecule type" value="Genomic_DNA"/>
</dbReference>
<proteinExistence type="predicted"/>
<sequence>MSHELELTLLNTSPPVKRVIKLEGELPVHALQGILQTAFGRESTHLEEWTVLLSLKSVSHQLGFSFSGYPPNDHQQFEARPARMIGRFSGSGDFDDYCDHADFDDDDELYWRNRTQAFEPDPDIPFKELVKEARKVASDKPWTVLSCDQIFLCERSGEKEPFFVSVIGDGEEEIGVTVARGWEGFRYLLGKQDEAFGETFRMMITFEEREDMSEEDLRFYQRLGTYFRGKRWPKLRIHEGGAEPRLPEQDEAKLIDWLLSHVRSMSSKARKGWEVPVPASAYMIAAVQDWEMEAEVRKVPEWNASNKK</sequence>
<dbReference type="OrthoDB" id="9801392at2"/>
<keyword evidence="3" id="KW-1185">Reference proteome</keyword>